<keyword evidence="3" id="KW-1185">Reference proteome</keyword>
<dbReference type="RefSeq" id="WP_141162433.1">
    <property type="nucleotide sequence ID" value="NZ_VHQG01000001.1"/>
</dbReference>
<organism evidence="2 3">
    <name type="scientific">Schumannella soli</name>
    <dbReference type="NCBI Taxonomy" id="2590779"/>
    <lineage>
        <taxon>Bacteria</taxon>
        <taxon>Bacillati</taxon>
        <taxon>Actinomycetota</taxon>
        <taxon>Actinomycetes</taxon>
        <taxon>Micrococcales</taxon>
        <taxon>Microbacteriaceae</taxon>
        <taxon>Schumannella</taxon>
    </lineage>
</organism>
<sequence length="114" mass="12501">MADDGKRVAFDRDQYKKVQKLVTDVETSSADALYGTDGYGIDSDLRAQPTEARWEVAVKVGNDVAALAGQVRTFTDTFTDKTLPDFNDQMETAEKLFDETDDLSKADAQGTGKP</sequence>
<evidence type="ECO:0000256" key="1">
    <source>
        <dbReference type="SAM" id="MobiDB-lite"/>
    </source>
</evidence>
<gene>
    <name evidence="2" type="ORF">FJ657_04505</name>
</gene>
<evidence type="ECO:0000313" key="3">
    <source>
        <dbReference type="Proteomes" id="UP000316252"/>
    </source>
</evidence>
<dbReference type="EMBL" id="VHQG01000001">
    <property type="protein sequence ID" value="TPW77908.1"/>
    <property type="molecule type" value="Genomic_DNA"/>
</dbReference>
<reference evidence="2 3" key="1">
    <citation type="submission" date="2019-06" db="EMBL/GenBank/DDBJ databases">
        <authorList>
            <person name="Li F."/>
        </authorList>
    </citation>
    <scope>NUCLEOTIDE SEQUENCE [LARGE SCALE GENOMIC DNA]</scope>
    <source>
        <strain evidence="2 3">10F1D-1</strain>
    </source>
</reference>
<name>A0A506Y9U7_9MICO</name>
<feature type="compositionally biased region" description="Basic and acidic residues" evidence="1">
    <location>
        <begin position="95"/>
        <end position="105"/>
    </location>
</feature>
<evidence type="ECO:0000313" key="2">
    <source>
        <dbReference type="EMBL" id="TPW77908.1"/>
    </source>
</evidence>
<feature type="region of interest" description="Disordered" evidence="1">
    <location>
        <begin position="95"/>
        <end position="114"/>
    </location>
</feature>
<dbReference type="Proteomes" id="UP000316252">
    <property type="component" value="Unassembled WGS sequence"/>
</dbReference>
<protein>
    <submittedName>
        <fullName evidence="2">Uncharacterized protein</fullName>
    </submittedName>
</protein>
<accession>A0A506Y9U7</accession>
<dbReference type="OrthoDB" id="5123435at2"/>
<proteinExistence type="predicted"/>
<dbReference type="AlphaFoldDB" id="A0A506Y9U7"/>
<comment type="caution">
    <text evidence="2">The sequence shown here is derived from an EMBL/GenBank/DDBJ whole genome shotgun (WGS) entry which is preliminary data.</text>
</comment>